<evidence type="ECO:0000259" key="1">
    <source>
        <dbReference type="Pfam" id="PF01636"/>
    </source>
</evidence>
<dbReference type="OrthoDB" id="9809275at2"/>
<dbReference type="SUPFAM" id="SSF56112">
    <property type="entry name" value="Protein kinase-like (PK-like)"/>
    <property type="match status" value="1"/>
</dbReference>
<dbReference type="Gene3D" id="3.30.200.20">
    <property type="entry name" value="Phosphorylase Kinase, domain 1"/>
    <property type="match status" value="1"/>
</dbReference>
<organism evidence="2 3">
    <name type="scientific">Brevundimonas halotolerans</name>
    <dbReference type="NCBI Taxonomy" id="69670"/>
    <lineage>
        <taxon>Bacteria</taxon>
        <taxon>Pseudomonadati</taxon>
        <taxon>Pseudomonadota</taxon>
        <taxon>Alphaproteobacteria</taxon>
        <taxon>Caulobacterales</taxon>
        <taxon>Caulobacteraceae</taxon>
        <taxon>Brevundimonas</taxon>
    </lineage>
</organism>
<dbReference type="RefSeq" id="WP_123288005.1">
    <property type="nucleotide sequence ID" value="NZ_JACIJB010000005.1"/>
</dbReference>
<dbReference type="EMBL" id="JACIJB010000005">
    <property type="protein sequence ID" value="MBB5660753.1"/>
    <property type="molecule type" value="Genomic_DNA"/>
</dbReference>
<sequence>MSDRNALIADFLAGAGLAEARRDPLPGDASTRRYERLTTPAGSTLMLMDQPPATESLPCDPSWTAAQRHAAGWNAVARLSAGRIEAFAAVAAHLRHAGLSAPEIVAVDAPNGLAVIEDFGDDLFARVIEDGEPQAPLYLAAVEAIARLHLTGLLPEVMPGLGGDWPLLTYDAIALQGGADLFVEWMPKLHPGLHFGPAARDEWQAAWAPVVAMGEARAWVMAHRDYHAENLLWLPDRSGHRRVGLIDFQDAVLAHPVWDLHSLLQDARRDVPPELEAVALDYYFDIMQVDREEYRRDYAALAALNEARILGVFARLIARDGKPRYRQFMPRMWGHLEQNLKRPELSQVRSWFDRHVPKEMRG</sequence>
<protein>
    <recommendedName>
        <fullName evidence="1">Aminoglycoside phosphotransferase domain-containing protein</fullName>
    </recommendedName>
</protein>
<proteinExistence type="predicted"/>
<dbReference type="InterPro" id="IPR011009">
    <property type="entry name" value="Kinase-like_dom_sf"/>
</dbReference>
<keyword evidence="3" id="KW-1185">Reference proteome</keyword>
<dbReference type="InterPro" id="IPR002575">
    <property type="entry name" value="Aminoglycoside_PTrfase"/>
</dbReference>
<comment type="caution">
    <text evidence="2">The sequence shown here is derived from an EMBL/GenBank/DDBJ whole genome shotgun (WGS) entry which is preliminary data.</text>
</comment>
<dbReference type="AlphaFoldDB" id="A0A7W9A3Q3"/>
<dbReference type="NCBIfam" id="NF045698">
    <property type="entry name" value="MurGlcNAcKinAmgK"/>
    <property type="match status" value="1"/>
</dbReference>
<evidence type="ECO:0000313" key="2">
    <source>
        <dbReference type="EMBL" id="MBB5660753.1"/>
    </source>
</evidence>
<name>A0A7W9A3Q3_9CAUL</name>
<reference evidence="2 3" key="1">
    <citation type="submission" date="2020-08" db="EMBL/GenBank/DDBJ databases">
        <title>Genomic Encyclopedia of Type Strains, Phase IV (KMG-IV): sequencing the most valuable type-strain genomes for metagenomic binning, comparative biology and taxonomic classification.</title>
        <authorList>
            <person name="Goeker M."/>
        </authorList>
    </citation>
    <scope>NUCLEOTIDE SEQUENCE [LARGE SCALE GENOMIC DNA]</scope>
    <source>
        <strain evidence="2 3">DSM 24448</strain>
    </source>
</reference>
<accession>A0A7W9A3Q3</accession>
<dbReference type="Pfam" id="PF01636">
    <property type="entry name" value="APH"/>
    <property type="match status" value="1"/>
</dbReference>
<dbReference type="Gene3D" id="3.90.1200.10">
    <property type="match status" value="1"/>
</dbReference>
<evidence type="ECO:0000313" key="3">
    <source>
        <dbReference type="Proteomes" id="UP000548978"/>
    </source>
</evidence>
<gene>
    <name evidence="2" type="ORF">FHS65_001504</name>
</gene>
<dbReference type="Proteomes" id="UP000548978">
    <property type="component" value="Unassembled WGS sequence"/>
</dbReference>
<feature type="domain" description="Aminoglycoside phosphotransferase" evidence="1">
    <location>
        <begin position="24"/>
        <end position="289"/>
    </location>
</feature>